<dbReference type="AlphaFoldDB" id="A0A6V8SL08"/>
<evidence type="ECO:0000313" key="2">
    <source>
        <dbReference type="Proteomes" id="UP000580568"/>
    </source>
</evidence>
<dbReference type="Proteomes" id="UP000580568">
    <property type="component" value="Unassembled WGS sequence"/>
</dbReference>
<sequence>MEIIWLGHASFLLKNSIGKRLLLDPFPSDIGYSTYEDKADLIVMSHKHFDHCYISAANSETKLIDTTGYHETDFCTLKGIPSYHDKENGLKRGPNIIYIIDMDGFRICHLGDLGHTLGPETISQIGKVDVLMVPIGGNFTIDGSEAAKVATSINPTYIIPMHYKTPQLTFELEGPEKFLTSIKNVKKIDSYEFIPDKNESSSNNVILFSLIK</sequence>
<accession>A0A6V8SL08</accession>
<organism evidence="1 2">
    <name type="scientific">Clostridium fungisolvens</name>
    <dbReference type="NCBI Taxonomy" id="1604897"/>
    <lineage>
        <taxon>Bacteria</taxon>
        <taxon>Bacillati</taxon>
        <taxon>Bacillota</taxon>
        <taxon>Clostridia</taxon>
        <taxon>Eubacteriales</taxon>
        <taxon>Clostridiaceae</taxon>
        <taxon>Clostridium</taxon>
    </lineage>
</organism>
<dbReference type="SUPFAM" id="SSF56281">
    <property type="entry name" value="Metallo-hydrolase/oxidoreductase"/>
    <property type="match status" value="1"/>
</dbReference>
<gene>
    <name evidence="1" type="ORF">bsdtw1_04093</name>
</gene>
<dbReference type="EMBL" id="BLZR01000001">
    <property type="protein sequence ID" value="GFP77919.1"/>
    <property type="molecule type" value="Genomic_DNA"/>
</dbReference>
<keyword evidence="2" id="KW-1185">Reference proteome</keyword>
<evidence type="ECO:0000313" key="1">
    <source>
        <dbReference type="EMBL" id="GFP77919.1"/>
    </source>
</evidence>
<dbReference type="RefSeq" id="WP_183279253.1">
    <property type="nucleotide sequence ID" value="NZ_BLZR01000001.1"/>
</dbReference>
<proteinExistence type="predicted"/>
<evidence type="ECO:0008006" key="3">
    <source>
        <dbReference type="Google" id="ProtNLM"/>
    </source>
</evidence>
<reference evidence="1 2" key="1">
    <citation type="submission" date="2020-07" db="EMBL/GenBank/DDBJ databases">
        <title>A new beta-1,3-glucan-decomposing anaerobic bacterium isolated from anoxic soil subjected to biological soil disinfestation.</title>
        <authorList>
            <person name="Ueki A."/>
            <person name="Tonouchi A."/>
        </authorList>
    </citation>
    <scope>NUCLEOTIDE SEQUENCE [LARGE SCALE GENOMIC DNA]</scope>
    <source>
        <strain evidence="1 2">TW1</strain>
    </source>
</reference>
<dbReference type="Pfam" id="PF13483">
    <property type="entry name" value="Lactamase_B_3"/>
    <property type="match status" value="1"/>
</dbReference>
<comment type="caution">
    <text evidence="1">The sequence shown here is derived from an EMBL/GenBank/DDBJ whole genome shotgun (WGS) entry which is preliminary data.</text>
</comment>
<dbReference type="PANTHER" id="PTHR42967">
    <property type="entry name" value="METAL DEPENDENT HYDROLASE"/>
    <property type="match status" value="1"/>
</dbReference>
<dbReference type="Gene3D" id="3.60.15.10">
    <property type="entry name" value="Ribonuclease Z/Hydroxyacylglutathione hydrolase-like"/>
    <property type="match status" value="1"/>
</dbReference>
<name>A0A6V8SL08_9CLOT</name>
<dbReference type="PANTHER" id="PTHR42967:SF1">
    <property type="entry name" value="MBL FOLD METALLO-HYDROLASE"/>
    <property type="match status" value="1"/>
</dbReference>
<dbReference type="InterPro" id="IPR036866">
    <property type="entry name" value="RibonucZ/Hydroxyglut_hydro"/>
</dbReference>
<protein>
    <recommendedName>
        <fullName evidence="3">MBL fold metallo-hydrolase</fullName>
    </recommendedName>
</protein>